<dbReference type="AlphaFoldDB" id="Q075N6"/>
<feature type="compositionally biased region" description="Basic and acidic residues" evidence="1">
    <location>
        <begin position="38"/>
        <end position="49"/>
    </location>
</feature>
<geneLocation type="nucleomorph" evidence="2"/>
<evidence type="ECO:0000313" key="2">
    <source>
        <dbReference type="EMBL" id="ABB55883.1"/>
    </source>
</evidence>
<evidence type="ECO:0000256" key="1">
    <source>
        <dbReference type="SAM" id="MobiDB-lite"/>
    </source>
</evidence>
<dbReference type="EMBL" id="DQ228113">
    <property type="protein sequence ID" value="ABB55883.1"/>
    <property type="molecule type" value="Genomic_DNA"/>
</dbReference>
<name>Q075N6_9CRYP</name>
<keyword evidence="2" id="KW-0542">Nucleomorph</keyword>
<organism evidence="2">
    <name type="scientific">Hanusia phi</name>
    <dbReference type="NCBI Taxonomy" id="3032"/>
    <lineage>
        <taxon>Eukaryota</taxon>
        <taxon>Cryptophyceae</taxon>
        <taxon>Pyrenomonadales</taxon>
        <taxon>Geminigeraceae</taxon>
        <taxon>Hanusia</taxon>
    </lineage>
</organism>
<sequence length="87" mass="9808">MMLLLRLPPTIATPLRDKLGIKHKAAHMTHRSSKVHPRRDGREDCEKSETVNGNSRETPPPARARALSSFFSLLLPLKKKKKKINTG</sequence>
<feature type="region of interest" description="Disordered" evidence="1">
    <location>
        <begin position="24"/>
        <end position="63"/>
    </location>
</feature>
<protein>
    <submittedName>
        <fullName evidence="2">Uncharacterized protein</fullName>
    </submittedName>
</protein>
<feature type="compositionally biased region" description="Basic residues" evidence="1">
    <location>
        <begin position="24"/>
        <end position="37"/>
    </location>
</feature>
<proteinExistence type="predicted"/>
<accession>Q075N6</accession>
<reference evidence="2" key="1">
    <citation type="submission" date="2005-10" db="EMBL/GenBank/DDBJ databases">
        <title>Insight into the diversity and evolution of the cryptomonad nucleomorph genome.</title>
        <authorList>
            <person name="Lane C.E."/>
            <person name="Khan H."/>
            <person name="MacKinnon M."/>
            <person name="Fong A."/>
            <person name="Theophilou S."/>
            <person name="Archibald J.M."/>
        </authorList>
    </citation>
    <scope>NUCLEOTIDE SEQUENCE</scope>
    <source>
        <strain evidence="2">CCMP325</strain>
    </source>
</reference>